<keyword evidence="5 8" id="KW-0812">Transmembrane</keyword>
<evidence type="ECO:0000256" key="2">
    <source>
        <dbReference type="ARBA" id="ARBA00009843"/>
    </source>
</evidence>
<gene>
    <name evidence="10" type="ORF">SDC9_129178</name>
</gene>
<keyword evidence="7 8" id="KW-0472">Membrane</keyword>
<evidence type="ECO:0000256" key="6">
    <source>
        <dbReference type="ARBA" id="ARBA00022989"/>
    </source>
</evidence>
<evidence type="ECO:0000256" key="8">
    <source>
        <dbReference type="SAM" id="Phobius"/>
    </source>
</evidence>
<dbReference type="PRINTS" id="PR00758">
    <property type="entry name" value="ARSENICPUMP"/>
</dbReference>
<evidence type="ECO:0000256" key="4">
    <source>
        <dbReference type="ARBA" id="ARBA00022475"/>
    </source>
</evidence>
<keyword evidence="4" id="KW-1003">Cell membrane</keyword>
<feature type="transmembrane region" description="Helical" evidence="8">
    <location>
        <begin position="133"/>
        <end position="156"/>
    </location>
</feature>
<evidence type="ECO:0000313" key="10">
    <source>
        <dbReference type="EMBL" id="MPM82120.1"/>
    </source>
</evidence>
<feature type="transmembrane region" description="Helical" evidence="8">
    <location>
        <begin position="205"/>
        <end position="229"/>
    </location>
</feature>
<proteinExistence type="inferred from homology"/>
<organism evidence="10">
    <name type="scientific">bioreactor metagenome</name>
    <dbReference type="NCBI Taxonomy" id="1076179"/>
    <lineage>
        <taxon>unclassified sequences</taxon>
        <taxon>metagenomes</taxon>
        <taxon>ecological metagenomes</taxon>
    </lineage>
</organism>
<comment type="caution">
    <text evidence="10">The sequence shown here is derived from an EMBL/GenBank/DDBJ whole genome shotgun (WGS) entry which is preliminary data.</text>
</comment>
<name>A0A645CY38_9ZZZZ</name>
<keyword evidence="3" id="KW-0813">Transport</keyword>
<comment type="subcellular location">
    <subcellularLocation>
        <location evidence="1">Cell membrane</location>
        <topology evidence="1">Multi-pass membrane protein</topology>
    </subcellularLocation>
</comment>
<evidence type="ECO:0000256" key="1">
    <source>
        <dbReference type="ARBA" id="ARBA00004651"/>
    </source>
</evidence>
<keyword evidence="6 8" id="KW-1133">Transmembrane helix</keyword>
<reference evidence="10" key="1">
    <citation type="submission" date="2019-08" db="EMBL/GenBank/DDBJ databases">
        <authorList>
            <person name="Kucharzyk K."/>
            <person name="Murdoch R.W."/>
            <person name="Higgins S."/>
            <person name="Loffler F."/>
        </authorList>
    </citation>
    <scope>NUCLEOTIDE SEQUENCE</scope>
</reference>
<dbReference type="PANTHER" id="PTHR43302">
    <property type="entry name" value="TRANSPORTER ARSB-RELATED"/>
    <property type="match status" value="1"/>
</dbReference>
<feature type="domain" description="Citrate transporter-like" evidence="9">
    <location>
        <begin position="4"/>
        <end position="172"/>
    </location>
</feature>
<dbReference type="GO" id="GO:0005886">
    <property type="term" value="C:plasma membrane"/>
    <property type="evidence" value="ECO:0007669"/>
    <property type="project" value="UniProtKB-SubCell"/>
</dbReference>
<dbReference type="InterPro" id="IPR004680">
    <property type="entry name" value="Cit_transptr-like_dom"/>
</dbReference>
<dbReference type="PANTHER" id="PTHR43302:SF5">
    <property type="entry name" value="TRANSPORTER ARSB-RELATED"/>
    <property type="match status" value="1"/>
</dbReference>
<evidence type="ECO:0000256" key="7">
    <source>
        <dbReference type="ARBA" id="ARBA00023136"/>
    </source>
</evidence>
<feature type="transmembrane region" description="Helical" evidence="8">
    <location>
        <begin position="37"/>
        <end position="56"/>
    </location>
</feature>
<dbReference type="EMBL" id="VSSQ01031291">
    <property type="protein sequence ID" value="MPM82120.1"/>
    <property type="molecule type" value="Genomic_DNA"/>
</dbReference>
<dbReference type="AlphaFoldDB" id="A0A645CY38"/>
<dbReference type="Pfam" id="PF03600">
    <property type="entry name" value="CitMHS"/>
    <property type="match status" value="1"/>
</dbReference>
<evidence type="ECO:0000256" key="3">
    <source>
        <dbReference type="ARBA" id="ARBA00022448"/>
    </source>
</evidence>
<accession>A0A645CY38</accession>
<feature type="transmembrane region" description="Helical" evidence="8">
    <location>
        <begin position="91"/>
        <end position="113"/>
    </location>
</feature>
<dbReference type="InterPro" id="IPR000802">
    <property type="entry name" value="Arsenical_pump_ArsB"/>
</dbReference>
<feature type="transmembrane region" description="Helical" evidence="8">
    <location>
        <begin position="62"/>
        <end position="79"/>
    </location>
</feature>
<comment type="similarity">
    <text evidence="2">Belongs to the CitM (TC 2.A.11) transporter family.</text>
</comment>
<sequence>MPVAYLIVYAVFRKRIEAEVETKVHKKEPAEIDITRLRFMIFVMVAMFAGFIISSFVGVPLYVPAVCAAAVAVIVVLSKDRTRGPWVVKRVDWSIIAFFIGLFVVMEGVSVSGLLGEISALFPGFGPGETPTILSLSLFSLVLSNLVSNVPAVMLLSNLMPPDPEILWYVLAGASTLGGNATFLGSAANVIVAESAERYGVEIDLIRLMAIGIPMAAVTTGLLILMLSLF</sequence>
<dbReference type="GO" id="GO:0015105">
    <property type="term" value="F:arsenite transmembrane transporter activity"/>
    <property type="evidence" value="ECO:0007669"/>
    <property type="project" value="InterPro"/>
</dbReference>
<feature type="transmembrane region" description="Helical" evidence="8">
    <location>
        <begin position="168"/>
        <end position="193"/>
    </location>
</feature>
<evidence type="ECO:0000259" key="9">
    <source>
        <dbReference type="Pfam" id="PF03600"/>
    </source>
</evidence>
<evidence type="ECO:0000256" key="5">
    <source>
        <dbReference type="ARBA" id="ARBA00022692"/>
    </source>
</evidence>
<protein>
    <recommendedName>
        <fullName evidence="9">Citrate transporter-like domain-containing protein</fullName>
    </recommendedName>
</protein>